<name>A0A8B0SXY0_KLEPN</name>
<keyword evidence="1" id="KW-0614">Plasmid</keyword>
<proteinExistence type="predicted"/>
<accession>A0A8B0SXY0</accession>
<organism evidence="1">
    <name type="scientific">Klebsiella pneumoniae</name>
    <dbReference type="NCBI Taxonomy" id="573"/>
    <lineage>
        <taxon>Bacteria</taxon>
        <taxon>Pseudomonadati</taxon>
        <taxon>Pseudomonadota</taxon>
        <taxon>Gammaproteobacteria</taxon>
        <taxon>Enterobacterales</taxon>
        <taxon>Enterobacteriaceae</taxon>
        <taxon>Klebsiella/Raoultella group</taxon>
        <taxon>Klebsiella</taxon>
        <taxon>Klebsiella pneumoniae complex</taxon>
    </lineage>
</organism>
<dbReference type="AlphaFoldDB" id="A0A8B0SXY0"/>
<reference evidence="1" key="1">
    <citation type="submission" date="2020-01" db="EMBL/GenBank/DDBJ databases">
        <authorList>
            <person name="Qin S."/>
        </authorList>
    </citation>
    <scope>NUCLEOTIDE SEQUENCE</scope>
    <source>
        <strain evidence="1">CVir17-16-YZ6g</strain>
        <plasmid evidence="1">p17-15-vir-like</plasmid>
    </source>
</reference>
<geneLocation type="plasmid" evidence="1">
    <name>p17-15-vir-like</name>
</geneLocation>
<evidence type="ECO:0000313" key="1">
    <source>
        <dbReference type="EMBL" id="QTX14042.1"/>
    </source>
</evidence>
<protein>
    <submittedName>
        <fullName evidence="1">Uncharacterized protein</fullName>
    </submittedName>
</protein>
<dbReference type="EMBL" id="MN956836">
    <property type="protein sequence ID" value="QTX14042.1"/>
    <property type="molecule type" value="Genomic_DNA"/>
</dbReference>
<sequence length="38" mass="4274">MLIVCMARKKVNLLPGGISAFTPCLETFEEKLPKSNFF</sequence>